<accession>A0A2A6FQM2</accession>
<feature type="domain" description="DUF6993" evidence="3">
    <location>
        <begin position="74"/>
        <end position="158"/>
    </location>
</feature>
<evidence type="ECO:0000256" key="2">
    <source>
        <dbReference type="SAM" id="SignalP"/>
    </source>
</evidence>
<feature type="compositionally biased region" description="Low complexity" evidence="1">
    <location>
        <begin position="32"/>
        <end position="51"/>
    </location>
</feature>
<evidence type="ECO:0000256" key="1">
    <source>
        <dbReference type="SAM" id="MobiDB-lite"/>
    </source>
</evidence>
<evidence type="ECO:0000313" key="5">
    <source>
        <dbReference type="Proteomes" id="UP000219994"/>
    </source>
</evidence>
<feature type="chain" id="PRO_5038705048" description="DUF6993 domain-containing protein" evidence="2">
    <location>
        <begin position="25"/>
        <end position="159"/>
    </location>
</feature>
<feature type="signal peptide" evidence="2">
    <location>
        <begin position="1"/>
        <end position="24"/>
    </location>
</feature>
<protein>
    <recommendedName>
        <fullName evidence="3">DUF6993 domain-containing protein</fullName>
    </recommendedName>
</protein>
<keyword evidence="2" id="KW-0732">Signal</keyword>
<feature type="region of interest" description="Disordered" evidence="1">
    <location>
        <begin position="32"/>
        <end position="63"/>
    </location>
</feature>
<name>A0A2A6FQM2_9MICO</name>
<dbReference type="Proteomes" id="UP000219994">
    <property type="component" value="Unassembled WGS sequence"/>
</dbReference>
<dbReference type="AlphaFoldDB" id="A0A2A6FQM2"/>
<comment type="caution">
    <text evidence="4">The sequence shown here is derived from an EMBL/GenBank/DDBJ whole genome shotgun (WGS) entry which is preliminary data.</text>
</comment>
<evidence type="ECO:0000259" key="3">
    <source>
        <dbReference type="Pfam" id="PF22504"/>
    </source>
</evidence>
<gene>
    <name evidence="4" type="ORF">B5766_07590</name>
</gene>
<sequence length="159" mass="15990">MSVRHGARAGVALGLAAVVVALSACSLLGNSDTPASGPSASPDPSVSATPSSAPPTLQPNGTAADNRAYFDYVNTRLIASNGDAKGADFVQALSAAGFDHSAITVTPDKTTTGLAADSIQFAVKFKNQCLIGQYGPKSNGYHSIVVPPISTGTCLIGQK</sequence>
<dbReference type="EMBL" id="NAEP01000039">
    <property type="protein sequence ID" value="PDQ35172.1"/>
    <property type="molecule type" value="Genomic_DNA"/>
</dbReference>
<reference evidence="5" key="1">
    <citation type="submission" date="2017-03" db="EMBL/GenBank/DDBJ databases">
        <authorList>
            <person name="Lund M.B."/>
        </authorList>
    </citation>
    <scope>NUCLEOTIDE SEQUENCE [LARGE SCALE GENOMIC DNA]</scope>
</reference>
<dbReference type="Pfam" id="PF22504">
    <property type="entry name" value="DUF6993"/>
    <property type="match status" value="1"/>
</dbReference>
<organism evidence="4 5">
    <name type="scientific">Candidatus Lumbricidiphila eiseniae</name>
    <dbReference type="NCBI Taxonomy" id="1969409"/>
    <lineage>
        <taxon>Bacteria</taxon>
        <taxon>Bacillati</taxon>
        <taxon>Actinomycetota</taxon>
        <taxon>Actinomycetes</taxon>
        <taxon>Micrococcales</taxon>
        <taxon>Microbacteriaceae</taxon>
        <taxon>Candidatus Lumbricidiphila</taxon>
    </lineage>
</organism>
<evidence type="ECO:0000313" key="4">
    <source>
        <dbReference type="EMBL" id="PDQ35172.1"/>
    </source>
</evidence>
<proteinExistence type="predicted"/>
<dbReference type="InterPro" id="IPR054262">
    <property type="entry name" value="DUF6993"/>
</dbReference>
<dbReference type="PROSITE" id="PS51257">
    <property type="entry name" value="PROKAR_LIPOPROTEIN"/>
    <property type="match status" value="1"/>
</dbReference>